<name>A0A9P0BVZ4_CHRIL</name>
<comment type="similarity">
    <text evidence="7">Belongs to the exonuclease superfamily. TREX family.</text>
</comment>
<proteinExistence type="inferred from homology"/>
<keyword evidence="4" id="KW-0378">Hydrolase</keyword>
<dbReference type="PANTHER" id="PTHR13058">
    <property type="entry name" value="THREE PRIME REPAIR EXONUCLEASE 1, 2"/>
    <property type="match status" value="1"/>
</dbReference>
<evidence type="ECO:0000313" key="11">
    <source>
        <dbReference type="Proteomes" id="UP001154114"/>
    </source>
</evidence>
<dbReference type="GO" id="GO:0008296">
    <property type="term" value="F:3'-5'-DNA exonuclease activity"/>
    <property type="evidence" value="ECO:0007669"/>
    <property type="project" value="TreeGrafter"/>
</dbReference>
<dbReference type="PANTHER" id="PTHR13058:SF19">
    <property type="entry name" value="LD40940P"/>
    <property type="match status" value="1"/>
</dbReference>
<dbReference type="EMBL" id="LR824026">
    <property type="protein sequence ID" value="CAH0596852.1"/>
    <property type="molecule type" value="Genomic_DNA"/>
</dbReference>
<feature type="compositionally biased region" description="Basic and acidic residues" evidence="8">
    <location>
        <begin position="165"/>
        <end position="183"/>
    </location>
</feature>
<evidence type="ECO:0000256" key="2">
    <source>
        <dbReference type="ARBA" id="ARBA00022722"/>
    </source>
</evidence>
<evidence type="ECO:0000259" key="9">
    <source>
        <dbReference type="SMART" id="SM00479"/>
    </source>
</evidence>
<accession>A0A9P0BVZ4</accession>
<evidence type="ECO:0000256" key="5">
    <source>
        <dbReference type="ARBA" id="ARBA00022839"/>
    </source>
</evidence>
<feature type="region of interest" description="Disordered" evidence="8">
    <location>
        <begin position="152"/>
        <end position="209"/>
    </location>
</feature>
<keyword evidence="5" id="KW-0269">Exonuclease</keyword>
<evidence type="ECO:0000256" key="6">
    <source>
        <dbReference type="ARBA" id="ARBA00022842"/>
    </source>
</evidence>
<dbReference type="Gene3D" id="3.30.420.10">
    <property type="entry name" value="Ribonuclease H-like superfamily/Ribonuclease H"/>
    <property type="match status" value="1"/>
</dbReference>
<dbReference type="GO" id="GO:0046872">
    <property type="term" value="F:metal ion binding"/>
    <property type="evidence" value="ECO:0007669"/>
    <property type="project" value="UniProtKB-KW"/>
</dbReference>
<keyword evidence="6" id="KW-0460">Magnesium</keyword>
<protein>
    <recommendedName>
        <fullName evidence="9">Exonuclease domain-containing protein</fullName>
    </recommendedName>
</protein>
<keyword evidence="11" id="KW-1185">Reference proteome</keyword>
<dbReference type="InterPro" id="IPR036397">
    <property type="entry name" value="RNaseH_sf"/>
</dbReference>
<dbReference type="InterPro" id="IPR040393">
    <property type="entry name" value="TREX1/2"/>
</dbReference>
<dbReference type="GO" id="GO:0006308">
    <property type="term" value="P:DNA catabolic process"/>
    <property type="evidence" value="ECO:0007669"/>
    <property type="project" value="TreeGrafter"/>
</dbReference>
<dbReference type="OrthoDB" id="10250935at2759"/>
<comment type="cofactor">
    <cofactor evidence="1">
        <name>Mg(2+)</name>
        <dbReference type="ChEBI" id="CHEBI:18420"/>
    </cofactor>
</comment>
<evidence type="ECO:0000256" key="1">
    <source>
        <dbReference type="ARBA" id="ARBA00001946"/>
    </source>
</evidence>
<gene>
    <name evidence="10" type="ORF">CINC_LOCUS7341</name>
</gene>
<evidence type="ECO:0000256" key="3">
    <source>
        <dbReference type="ARBA" id="ARBA00022723"/>
    </source>
</evidence>
<evidence type="ECO:0000256" key="8">
    <source>
        <dbReference type="SAM" id="MobiDB-lite"/>
    </source>
</evidence>
<feature type="compositionally biased region" description="Polar residues" evidence="8">
    <location>
        <begin position="184"/>
        <end position="203"/>
    </location>
</feature>
<dbReference type="SUPFAM" id="SSF53098">
    <property type="entry name" value="Ribonuclease H-like"/>
    <property type="match status" value="1"/>
</dbReference>
<reference evidence="10" key="1">
    <citation type="submission" date="2021-12" db="EMBL/GenBank/DDBJ databases">
        <authorList>
            <person name="King R."/>
        </authorList>
    </citation>
    <scope>NUCLEOTIDE SEQUENCE</scope>
</reference>
<evidence type="ECO:0000256" key="7">
    <source>
        <dbReference type="ARBA" id="ARBA00025769"/>
    </source>
</evidence>
<dbReference type="GO" id="GO:0005737">
    <property type="term" value="C:cytoplasm"/>
    <property type="evidence" value="ECO:0007669"/>
    <property type="project" value="TreeGrafter"/>
</dbReference>
<dbReference type="Proteomes" id="UP001154114">
    <property type="component" value="Chromosome 23"/>
</dbReference>
<dbReference type="SMART" id="SM00479">
    <property type="entry name" value="EXOIII"/>
    <property type="match status" value="1"/>
</dbReference>
<dbReference type="GO" id="GO:0003676">
    <property type="term" value="F:nucleic acid binding"/>
    <property type="evidence" value="ECO:0007669"/>
    <property type="project" value="InterPro"/>
</dbReference>
<feature type="domain" description="Exonuclease" evidence="9">
    <location>
        <begin position="6"/>
        <end position="267"/>
    </location>
</feature>
<dbReference type="InterPro" id="IPR012337">
    <property type="entry name" value="RNaseH-like_sf"/>
</dbReference>
<keyword evidence="3" id="KW-0479">Metal-binding</keyword>
<sequence>MDRIETYVFIDLETTGLPKHESNQTRITELSMVAVSRDHVMKATPEELPRVLNKFTKCFNPERPINPKSAEITGLSNDLLKNETTFNQKVCNAINSYLDLFQKPVCLVAHNGHGFDFPILKNHFEKLNNCSMPIDILCADSIYAFYDLEKEDESGNRQSSSEEGSSGKRVLDTENEPKPKRQAVENTQNQLDDKTPQSGTVNTPPERRRQIVRNIFYGNDKKPDKSYKLEDIYERVSGRAAKDAHRAEGDCVMAMEIAIRLGQRFVDWVANNQSPFAEVRAM</sequence>
<keyword evidence="2" id="KW-0540">Nuclease</keyword>
<dbReference type="Pfam" id="PF00929">
    <property type="entry name" value="RNase_T"/>
    <property type="match status" value="1"/>
</dbReference>
<organism evidence="10 11">
    <name type="scientific">Chrysodeixis includens</name>
    <name type="common">Soybean looper</name>
    <name type="synonym">Pseudoplusia includens</name>
    <dbReference type="NCBI Taxonomy" id="689277"/>
    <lineage>
        <taxon>Eukaryota</taxon>
        <taxon>Metazoa</taxon>
        <taxon>Ecdysozoa</taxon>
        <taxon>Arthropoda</taxon>
        <taxon>Hexapoda</taxon>
        <taxon>Insecta</taxon>
        <taxon>Pterygota</taxon>
        <taxon>Neoptera</taxon>
        <taxon>Endopterygota</taxon>
        <taxon>Lepidoptera</taxon>
        <taxon>Glossata</taxon>
        <taxon>Ditrysia</taxon>
        <taxon>Noctuoidea</taxon>
        <taxon>Noctuidae</taxon>
        <taxon>Plusiinae</taxon>
        <taxon>Chrysodeixis</taxon>
    </lineage>
</organism>
<evidence type="ECO:0000313" key="10">
    <source>
        <dbReference type="EMBL" id="CAH0596852.1"/>
    </source>
</evidence>
<dbReference type="InterPro" id="IPR013520">
    <property type="entry name" value="Ribonucl_H"/>
</dbReference>
<dbReference type="AlphaFoldDB" id="A0A9P0BVZ4"/>
<evidence type="ECO:0000256" key="4">
    <source>
        <dbReference type="ARBA" id="ARBA00022801"/>
    </source>
</evidence>